<comment type="caution">
    <text evidence="1">The sequence shown here is derived from an EMBL/GenBank/DDBJ whole genome shotgun (WGS) entry which is preliminary data.</text>
</comment>
<protein>
    <submittedName>
        <fullName evidence="1">Uncharacterized protein</fullName>
    </submittedName>
</protein>
<sequence>MLAPGDALFFRAHEHWHGVSKIRPFDQACHRGALRGRMAAVPPSTSQLGSFLEDARRNVGGSVNISSITCDGVGITAKVMVKNDATFDATKGDLYAKLLESAEKHEVELSFEKRIVLQPPASE</sequence>
<keyword evidence="2" id="KW-1185">Reference proteome</keyword>
<organism evidence="1 2">
    <name type="scientific">Pycnococcus provasolii</name>
    <dbReference type="NCBI Taxonomy" id="41880"/>
    <lineage>
        <taxon>Eukaryota</taxon>
        <taxon>Viridiplantae</taxon>
        <taxon>Chlorophyta</taxon>
        <taxon>Pseudoscourfieldiophyceae</taxon>
        <taxon>Pseudoscourfieldiales</taxon>
        <taxon>Pycnococcaceae</taxon>
        <taxon>Pycnococcus</taxon>
    </lineage>
</organism>
<name>A0A830H438_9CHLO</name>
<evidence type="ECO:0000313" key="1">
    <source>
        <dbReference type="EMBL" id="GHP01282.1"/>
    </source>
</evidence>
<dbReference type="AlphaFoldDB" id="A0A830H438"/>
<dbReference type="EMBL" id="BNJQ01000001">
    <property type="protein sequence ID" value="GHP01282.1"/>
    <property type="molecule type" value="Genomic_DNA"/>
</dbReference>
<gene>
    <name evidence="1" type="ORF">PPROV_000003800</name>
</gene>
<reference evidence="1" key="1">
    <citation type="submission" date="2020-10" db="EMBL/GenBank/DDBJ databases">
        <title>Unveiling of a novel bifunctional photoreceptor, Dualchrome1, isolated from a cosmopolitan green alga.</title>
        <authorList>
            <person name="Suzuki S."/>
            <person name="Kawachi M."/>
        </authorList>
    </citation>
    <scope>NUCLEOTIDE SEQUENCE</scope>
    <source>
        <strain evidence="1">NIES 2893</strain>
    </source>
</reference>
<dbReference type="Proteomes" id="UP000660262">
    <property type="component" value="Unassembled WGS sequence"/>
</dbReference>
<accession>A0A830H438</accession>
<evidence type="ECO:0000313" key="2">
    <source>
        <dbReference type="Proteomes" id="UP000660262"/>
    </source>
</evidence>
<proteinExistence type="predicted"/>